<name>A0A1N6P7W6_9GAMM</name>
<dbReference type="Gene3D" id="1.20.120.10">
    <property type="entry name" value="Cytochrome c/b562"/>
    <property type="match status" value="1"/>
</dbReference>
<reference evidence="4 5" key="1">
    <citation type="submission" date="2017-01" db="EMBL/GenBank/DDBJ databases">
        <authorList>
            <person name="Mah S.A."/>
            <person name="Swanson W.J."/>
            <person name="Moy G.W."/>
            <person name="Vacquier V.D."/>
        </authorList>
    </citation>
    <scope>NUCLEOTIDE SEQUENCE [LARGE SCALE GENOMIC DNA]</scope>
    <source>
        <strain evidence="4 5">DSM 7027</strain>
    </source>
</reference>
<feature type="signal peptide" evidence="3">
    <location>
        <begin position="1"/>
        <end position="23"/>
    </location>
</feature>
<dbReference type="AlphaFoldDB" id="A0A1N6P7W6"/>
<dbReference type="GO" id="GO:0022900">
    <property type="term" value="P:electron transport chain"/>
    <property type="evidence" value="ECO:0007669"/>
    <property type="project" value="InterPro"/>
</dbReference>
<evidence type="ECO:0000256" key="2">
    <source>
        <dbReference type="ARBA" id="ARBA00022729"/>
    </source>
</evidence>
<feature type="chain" id="PRO_5012907377" evidence="3">
    <location>
        <begin position="24"/>
        <end position="145"/>
    </location>
</feature>
<evidence type="ECO:0000313" key="5">
    <source>
        <dbReference type="Proteomes" id="UP000186895"/>
    </source>
</evidence>
<dbReference type="SUPFAM" id="SSF47175">
    <property type="entry name" value="Cytochromes"/>
    <property type="match status" value="1"/>
</dbReference>
<dbReference type="GO" id="GO:0005506">
    <property type="term" value="F:iron ion binding"/>
    <property type="evidence" value="ECO:0007669"/>
    <property type="project" value="InterPro"/>
</dbReference>
<keyword evidence="5" id="KW-1185">Reference proteome</keyword>
<proteinExistence type="inferred from homology"/>
<dbReference type="STRING" id="49186.SAMN05421647_101843"/>
<evidence type="ECO:0000256" key="3">
    <source>
        <dbReference type="SAM" id="SignalP"/>
    </source>
</evidence>
<dbReference type="GO" id="GO:0020037">
    <property type="term" value="F:heme binding"/>
    <property type="evidence" value="ECO:0007669"/>
    <property type="project" value="InterPro"/>
</dbReference>
<dbReference type="GO" id="GO:0042597">
    <property type="term" value="C:periplasmic space"/>
    <property type="evidence" value="ECO:0007669"/>
    <property type="project" value="InterPro"/>
</dbReference>
<dbReference type="GO" id="GO:0009055">
    <property type="term" value="F:electron transfer activity"/>
    <property type="evidence" value="ECO:0007669"/>
    <property type="project" value="InterPro"/>
</dbReference>
<dbReference type="InterPro" id="IPR009155">
    <property type="entry name" value="Cyt_b562"/>
</dbReference>
<dbReference type="InterPro" id="IPR010980">
    <property type="entry name" value="Cyt_c/b562"/>
</dbReference>
<accession>A0A1N6P7W6</accession>
<dbReference type="EMBL" id="FTMN01000001">
    <property type="protein sequence ID" value="SIQ00357.1"/>
    <property type="molecule type" value="Genomic_DNA"/>
</dbReference>
<comment type="similarity">
    <text evidence="1">Belongs to the cytochrome b562 family.</text>
</comment>
<evidence type="ECO:0000313" key="4">
    <source>
        <dbReference type="EMBL" id="SIQ00357.1"/>
    </source>
</evidence>
<evidence type="ECO:0000256" key="1">
    <source>
        <dbReference type="ARBA" id="ARBA00005523"/>
    </source>
</evidence>
<protein>
    <submittedName>
        <fullName evidence="4">Cytochrome b562</fullName>
    </submittedName>
</protein>
<dbReference type="Pfam" id="PF07361">
    <property type="entry name" value="Cytochrom_B562"/>
    <property type="match status" value="1"/>
</dbReference>
<organism evidence="4 5">
    <name type="scientific">Marinobacterium stanieri</name>
    <dbReference type="NCBI Taxonomy" id="49186"/>
    <lineage>
        <taxon>Bacteria</taxon>
        <taxon>Pseudomonadati</taxon>
        <taxon>Pseudomonadota</taxon>
        <taxon>Gammaproteobacteria</taxon>
        <taxon>Oceanospirillales</taxon>
        <taxon>Oceanospirillaceae</taxon>
        <taxon>Marinobacterium</taxon>
    </lineage>
</organism>
<dbReference type="RefSeq" id="WP_076461065.1">
    <property type="nucleotide sequence ID" value="NZ_FTMN01000001.1"/>
</dbReference>
<sequence>MKHTIKKAAFTLGLLALPMAASAHSNHCEDTQLGEQMKSLKDSFKTYRQALSEEDWQQMAAARGDMQELAEAAADERPLKLHDLPAEQHPQMMQDYQQGLDRLNNLFNQLAEAEQTQDADTATDLVGMIGKHSKQSHESLRKDCD</sequence>
<gene>
    <name evidence="4" type="ORF">SAMN05421647_101843</name>
</gene>
<keyword evidence="2 3" id="KW-0732">Signal</keyword>
<dbReference type="Proteomes" id="UP000186895">
    <property type="component" value="Unassembled WGS sequence"/>
</dbReference>